<gene>
    <name evidence="2" type="primary">60</name>
    <name evidence="2" type="ORF">SEA_JUMBO_60</name>
</gene>
<proteinExistence type="predicted"/>
<dbReference type="KEGG" id="vg:29067950"/>
<evidence type="ECO:0000256" key="1">
    <source>
        <dbReference type="SAM" id="MobiDB-lite"/>
    </source>
</evidence>
<protein>
    <submittedName>
        <fullName evidence="2">Uncharacterized protein</fullName>
    </submittedName>
</protein>
<dbReference type="GeneID" id="29067950"/>
<sequence length="109" mass="11322">MFKTQKFAGILAGAAATVGLVFGVGAADAAPENRCAFETPTGPAPCPPSIVSNYGVPNGPDGEPGPWEPEQPEEKEKLTWTAPEKEEGEPAEETPAEETPGEDSESPVE</sequence>
<name>A0A1B3B0V3_9CAUD</name>
<feature type="compositionally biased region" description="Acidic residues" evidence="1">
    <location>
        <begin position="86"/>
        <end position="109"/>
    </location>
</feature>
<evidence type="ECO:0000313" key="2">
    <source>
        <dbReference type="EMBL" id="AOE44568.1"/>
    </source>
</evidence>
<dbReference type="Proteomes" id="UP000203357">
    <property type="component" value="Segment"/>
</dbReference>
<reference evidence="3" key="1">
    <citation type="submission" date="2016-07" db="EMBL/GenBank/DDBJ databases">
        <authorList>
            <person name="Florea S."/>
            <person name="Webb J.S."/>
            <person name="Jaromczyk J."/>
            <person name="Schardl C.L."/>
        </authorList>
    </citation>
    <scope>NUCLEOTIDE SEQUENCE [LARGE SCALE GENOMIC DNA]</scope>
</reference>
<dbReference type="EMBL" id="KX557281">
    <property type="protein sequence ID" value="AOE44568.1"/>
    <property type="molecule type" value="Genomic_DNA"/>
</dbReference>
<dbReference type="RefSeq" id="YP_009291025.1">
    <property type="nucleotide sequence ID" value="NC_031109.1"/>
</dbReference>
<keyword evidence="3" id="KW-1185">Reference proteome</keyword>
<accession>A0A1B3B0V3</accession>
<feature type="region of interest" description="Disordered" evidence="1">
    <location>
        <begin position="39"/>
        <end position="109"/>
    </location>
</feature>
<evidence type="ECO:0000313" key="3">
    <source>
        <dbReference type="Proteomes" id="UP000203357"/>
    </source>
</evidence>
<organism evidence="2 3">
    <name type="scientific">Gordonia phage Jumbo</name>
    <dbReference type="NCBI Taxonomy" id="1887650"/>
    <lineage>
        <taxon>Viruses</taxon>
        <taxon>Duplodnaviria</taxon>
        <taxon>Heunggongvirae</taxon>
        <taxon>Uroviricota</taxon>
        <taxon>Caudoviricetes</taxon>
        <taxon>Gorjumvirus</taxon>
        <taxon>Gorjumvirus jumbo</taxon>
    </lineage>
</organism>